<feature type="transmembrane region" description="Helical" evidence="1">
    <location>
        <begin position="20"/>
        <end position="38"/>
    </location>
</feature>
<gene>
    <name evidence="2" type="ORF">SGUI_2202</name>
</gene>
<evidence type="ECO:0000313" key="3">
    <source>
        <dbReference type="Proteomes" id="UP000092482"/>
    </source>
</evidence>
<keyword evidence="1" id="KW-0472">Membrane</keyword>
<protein>
    <recommendedName>
        <fullName evidence="4">Integral membrane protein</fullName>
    </recommendedName>
</protein>
<feature type="transmembrane region" description="Helical" evidence="1">
    <location>
        <begin position="59"/>
        <end position="82"/>
    </location>
</feature>
<proteinExistence type="predicted"/>
<sequence>MVETALVLLLVLTLHDHRVLALLVLGASSFVFVLYLLLDVIASARGGTAAGDASAMWRLSVPATLAALVSVSFLRVISLVHLL</sequence>
<evidence type="ECO:0008006" key="4">
    <source>
        <dbReference type="Google" id="ProtNLM"/>
    </source>
</evidence>
<organism evidence="2 3">
    <name type="scientific">Serinicoccus hydrothermalis</name>
    <dbReference type="NCBI Taxonomy" id="1758689"/>
    <lineage>
        <taxon>Bacteria</taxon>
        <taxon>Bacillati</taxon>
        <taxon>Actinomycetota</taxon>
        <taxon>Actinomycetes</taxon>
        <taxon>Micrococcales</taxon>
        <taxon>Ornithinimicrobiaceae</taxon>
        <taxon>Serinicoccus</taxon>
    </lineage>
</organism>
<dbReference type="OrthoDB" id="5148132at2"/>
<keyword evidence="3" id="KW-1185">Reference proteome</keyword>
<name>A0A1B1NDS3_9MICO</name>
<dbReference type="KEGG" id="serj:SGUI_2202"/>
<evidence type="ECO:0000256" key="1">
    <source>
        <dbReference type="SAM" id="Phobius"/>
    </source>
</evidence>
<dbReference type="AlphaFoldDB" id="A0A1B1NDS3"/>
<reference evidence="2 3" key="1">
    <citation type="submission" date="2016-03" db="EMBL/GenBank/DDBJ databases">
        <title>Shallow-sea hydrothermal system.</title>
        <authorList>
            <person name="Tang K."/>
        </authorList>
    </citation>
    <scope>NUCLEOTIDE SEQUENCE [LARGE SCALE GENOMIC DNA]</scope>
    <source>
        <strain evidence="2 3">JLT9</strain>
    </source>
</reference>
<keyword evidence="1" id="KW-0812">Transmembrane</keyword>
<keyword evidence="1" id="KW-1133">Transmembrane helix</keyword>
<dbReference type="EMBL" id="CP014989">
    <property type="protein sequence ID" value="ANS79598.1"/>
    <property type="molecule type" value="Genomic_DNA"/>
</dbReference>
<dbReference type="Proteomes" id="UP000092482">
    <property type="component" value="Chromosome"/>
</dbReference>
<evidence type="ECO:0000313" key="2">
    <source>
        <dbReference type="EMBL" id="ANS79598.1"/>
    </source>
</evidence>
<accession>A0A1B1NDS3</accession>